<evidence type="ECO:0000256" key="1">
    <source>
        <dbReference type="SAM" id="MobiDB-lite"/>
    </source>
</evidence>
<feature type="region of interest" description="Disordered" evidence="1">
    <location>
        <begin position="96"/>
        <end position="116"/>
    </location>
</feature>
<comment type="caution">
    <text evidence="2">The sequence shown here is derived from an EMBL/GenBank/DDBJ whole genome shotgun (WGS) entry which is preliminary data.</text>
</comment>
<dbReference type="Proteomes" id="UP000555728">
    <property type="component" value="Unassembled WGS sequence"/>
</dbReference>
<feature type="compositionally biased region" description="Basic and acidic residues" evidence="1">
    <location>
        <begin position="101"/>
        <end position="116"/>
    </location>
</feature>
<proteinExistence type="predicted"/>
<dbReference type="AlphaFoldDB" id="A0A7W6WLZ9"/>
<evidence type="ECO:0000313" key="3">
    <source>
        <dbReference type="Proteomes" id="UP000555728"/>
    </source>
</evidence>
<dbReference type="EMBL" id="JACIGI010000036">
    <property type="protein sequence ID" value="MBB4287399.1"/>
    <property type="molecule type" value="Genomic_DNA"/>
</dbReference>
<protein>
    <submittedName>
        <fullName evidence="2">Uncharacterized protein</fullName>
    </submittedName>
</protein>
<keyword evidence="3" id="KW-1185">Reference proteome</keyword>
<sequence length="116" mass="11629">MMLSQDLEALRAEMAAVASGAALMFSRADCGHMAAALDAAAAQARALETAAVPDIARHTADAGPCLVPVRPMPTACPDCGGPVPADAGSCPHCRCPIPTPADHDRPEGADARDGAA</sequence>
<reference evidence="2 3" key="1">
    <citation type="submission" date="2020-08" db="EMBL/GenBank/DDBJ databases">
        <title>Genome sequencing of Purple Non-Sulfur Bacteria from various extreme environments.</title>
        <authorList>
            <person name="Mayer M."/>
        </authorList>
    </citation>
    <scope>NUCLEOTIDE SEQUENCE [LARGE SCALE GENOMIC DNA]</scope>
    <source>
        <strain evidence="2 3">JA135</strain>
    </source>
</reference>
<name>A0A7W6WLZ9_9PROT</name>
<gene>
    <name evidence="2" type="ORF">GGD88_003147</name>
</gene>
<organism evidence="2 3">
    <name type="scientific">Roseospira goensis</name>
    <dbReference type="NCBI Taxonomy" id="391922"/>
    <lineage>
        <taxon>Bacteria</taxon>
        <taxon>Pseudomonadati</taxon>
        <taxon>Pseudomonadota</taxon>
        <taxon>Alphaproteobacteria</taxon>
        <taxon>Rhodospirillales</taxon>
        <taxon>Rhodospirillaceae</taxon>
        <taxon>Roseospira</taxon>
    </lineage>
</organism>
<dbReference type="RefSeq" id="WP_184437107.1">
    <property type="nucleotide sequence ID" value="NZ_JACIGI010000036.1"/>
</dbReference>
<accession>A0A7W6WLZ9</accession>
<evidence type="ECO:0000313" key="2">
    <source>
        <dbReference type="EMBL" id="MBB4287399.1"/>
    </source>
</evidence>